<dbReference type="PANTHER" id="PTHR35317">
    <property type="entry name" value="OS04G0629600 PROTEIN"/>
    <property type="match status" value="1"/>
</dbReference>
<keyword evidence="4" id="KW-1185">Reference proteome</keyword>
<feature type="compositionally biased region" description="Low complexity" evidence="2">
    <location>
        <begin position="43"/>
        <end position="52"/>
    </location>
</feature>
<dbReference type="Proteomes" id="UP001151760">
    <property type="component" value="Unassembled WGS sequence"/>
</dbReference>
<evidence type="ECO:0000256" key="2">
    <source>
        <dbReference type="SAM" id="MobiDB-lite"/>
    </source>
</evidence>
<name>A0ABQ5J3H7_9ASTR</name>
<feature type="region of interest" description="Disordered" evidence="2">
    <location>
        <begin position="26"/>
        <end position="52"/>
    </location>
</feature>
<accession>A0ABQ5J3H7</accession>
<comment type="caution">
    <text evidence="3">The sequence shown here is derived from an EMBL/GenBank/DDBJ whole genome shotgun (WGS) entry which is preliminary data.</text>
</comment>
<dbReference type="EMBL" id="BQNB010021464">
    <property type="protein sequence ID" value="GJU06681.1"/>
    <property type="molecule type" value="Genomic_DNA"/>
</dbReference>
<proteinExistence type="predicted"/>
<evidence type="ECO:0000313" key="3">
    <source>
        <dbReference type="EMBL" id="GJU06681.1"/>
    </source>
</evidence>
<evidence type="ECO:0000256" key="1">
    <source>
        <dbReference type="SAM" id="Coils"/>
    </source>
</evidence>
<feature type="region of interest" description="Disordered" evidence="2">
    <location>
        <begin position="246"/>
        <end position="265"/>
    </location>
</feature>
<sequence length="495" mass="56334">MSYYRKRYALSSTRFARKIYIELGSTNAGSDDDIPPPPPPQTQTPTQQAPHTVSTIKLPILNKGEYDIWAMKMEHYLAHTDYPIWEVIQRGNGPVSVSTNTNYVIKVLPPKTAKEILARERERKARTTLLMALPEDHLAKFYKMTDAKEMWEAIKSRFGGNDESKKMQKYILKQQFEGFSVSNSEWLHKGYDSFLNHEEPGVDSLSFDDRYNNLKVFKSNVKGSTASSSSTQNVAFVSKNTSSTNEVSTAYGASSSSGHKPQRECSSSYTDKLMYSFFANQSSGPQLEQEDLEQQDEFDLEEMDLKWQVAMISIRLKKFYKKTNPRGIKIVGGEMLGTLGIKLKTMRRNLVNRRNLKLSNSGSDTEEKIRFMKIDLDDKTNVLTYHKKLLEKAKKEKEELKAKVEKWHNSSKSLNILLNSHMSAKDKVGLGYGDQMNKGILSYENEVFGSLFYSRSSDIEDSPMNDRYTEGMHAVPPPMTGIYIPSGPDKEIDES</sequence>
<gene>
    <name evidence="3" type="ORF">Tco_1123111</name>
</gene>
<reference evidence="3" key="2">
    <citation type="submission" date="2022-01" db="EMBL/GenBank/DDBJ databases">
        <authorList>
            <person name="Yamashiro T."/>
            <person name="Shiraishi A."/>
            <person name="Satake H."/>
            <person name="Nakayama K."/>
        </authorList>
    </citation>
    <scope>NUCLEOTIDE SEQUENCE</scope>
</reference>
<reference evidence="3" key="1">
    <citation type="journal article" date="2022" name="Int. J. Mol. Sci.">
        <title>Draft Genome of Tanacetum Coccineum: Genomic Comparison of Closely Related Tanacetum-Family Plants.</title>
        <authorList>
            <person name="Yamashiro T."/>
            <person name="Shiraishi A."/>
            <person name="Nakayama K."/>
            <person name="Satake H."/>
        </authorList>
    </citation>
    <scope>NUCLEOTIDE SEQUENCE</scope>
</reference>
<dbReference type="Pfam" id="PF14223">
    <property type="entry name" value="Retrotran_gag_2"/>
    <property type="match status" value="1"/>
</dbReference>
<protein>
    <submittedName>
        <fullName evidence="3">Uncharacterized protein</fullName>
    </submittedName>
</protein>
<organism evidence="3 4">
    <name type="scientific">Tanacetum coccineum</name>
    <dbReference type="NCBI Taxonomy" id="301880"/>
    <lineage>
        <taxon>Eukaryota</taxon>
        <taxon>Viridiplantae</taxon>
        <taxon>Streptophyta</taxon>
        <taxon>Embryophyta</taxon>
        <taxon>Tracheophyta</taxon>
        <taxon>Spermatophyta</taxon>
        <taxon>Magnoliopsida</taxon>
        <taxon>eudicotyledons</taxon>
        <taxon>Gunneridae</taxon>
        <taxon>Pentapetalae</taxon>
        <taxon>asterids</taxon>
        <taxon>campanulids</taxon>
        <taxon>Asterales</taxon>
        <taxon>Asteraceae</taxon>
        <taxon>Asteroideae</taxon>
        <taxon>Anthemideae</taxon>
        <taxon>Anthemidinae</taxon>
        <taxon>Tanacetum</taxon>
    </lineage>
</organism>
<evidence type="ECO:0000313" key="4">
    <source>
        <dbReference type="Proteomes" id="UP001151760"/>
    </source>
</evidence>
<feature type="region of interest" description="Disordered" evidence="2">
    <location>
        <begin position="475"/>
        <end position="495"/>
    </location>
</feature>
<keyword evidence="1" id="KW-0175">Coiled coil</keyword>
<dbReference type="PANTHER" id="PTHR35317:SF23">
    <property type="entry name" value="OS04G0629600 PROTEIN"/>
    <property type="match status" value="1"/>
</dbReference>
<feature type="coiled-coil region" evidence="1">
    <location>
        <begin position="383"/>
        <end position="410"/>
    </location>
</feature>